<comment type="caution">
    <text evidence="2">The sequence shown here is derived from an EMBL/GenBank/DDBJ whole genome shotgun (WGS) entry which is preliminary data.</text>
</comment>
<name>A0A417ZK36_9LACO</name>
<dbReference type="EMBL" id="QOCR01000001">
    <property type="protein sequence ID" value="RHW52191.1"/>
    <property type="molecule type" value="Genomic_DNA"/>
</dbReference>
<dbReference type="Pfam" id="PF01381">
    <property type="entry name" value="HTH_3"/>
    <property type="match status" value="1"/>
</dbReference>
<dbReference type="SMART" id="SM00530">
    <property type="entry name" value="HTH_XRE"/>
    <property type="match status" value="1"/>
</dbReference>
<reference evidence="2 3" key="1">
    <citation type="submission" date="2018-07" db="EMBL/GenBank/DDBJ databases">
        <title>Genome sequences of six Lactobacillus spp. isolated from bumble bee guts.</title>
        <authorList>
            <person name="Motta E.V.S."/>
            <person name="Moran N.A."/>
        </authorList>
    </citation>
    <scope>NUCLEOTIDE SEQUENCE [LARGE SCALE GENOMIC DNA]</scope>
    <source>
        <strain evidence="2 3">BI-1.1</strain>
    </source>
</reference>
<accession>A0A417ZK36</accession>
<evidence type="ECO:0000313" key="3">
    <source>
        <dbReference type="Proteomes" id="UP000284109"/>
    </source>
</evidence>
<gene>
    <name evidence="2" type="ORF">DS831_02370</name>
</gene>
<dbReference type="PROSITE" id="PS50943">
    <property type="entry name" value="HTH_CROC1"/>
    <property type="match status" value="1"/>
</dbReference>
<dbReference type="GO" id="GO:0003677">
    <property type="term" value="F:DNA binding"/>
    <property type="evidence" value="ECO:0007669"/>
    <property type="project" value="InterPro"/>
</dbReference>
<evidence type="ECO:0000259" key="1">
    <source>
        <dbReference type="PROSITE" id="PS50943"/>
    </source>
</evidence>
<dbReference type="Proteomes" id="UP000284109">
    <property type="component" value="Unassembled WGS sequence"/>
</dbReference>
<dbReference type="InterPro" id="IPR001387">
    <property type="entry name" value="Cro/C1-type_HTH"/>
</dbReference>
<dbReference type="InterPro" id="IPR010982">
    <property type="entry name" value="Lambda_DNA-bd_dom_sf"/>
</dbReference>
<proteinExistence type="predicted"/>
<evidence type="ECO:0000313" key="2">
    <source>
        <dbReference type="EMBL" id="RHW52191.1"/>
    </source>
</evidence>
<keyword evidence="3" id="KW-1185">Reference proteome</keyword>
<organism evidence="2 3">
    <name type="scientific">Bombilactobacillus bombi</name>
    <dbReference type="NCBI Taxonomy" id="1303590"/>
    <lineage>
        <taxon>Bacteria</taxon>
        <taxon>Bacillati</taxon>
        <taxon>Bacillota</taxon>
        <taxon>Bacilli</taxon>
        <taxon>Lactobacillales</taxon>
        <taxon>Lactobacillaceae</taxon>
        <taxon>Bombilactobacillus</taxon>
    </lineage>
</organism>
<dbReference type="OrthoDB" id="1859224at2"/>
<dbReference type="AlphaFoldDB" id="A0A417ZK36"/>
<dbReference type="CDD" id="cd00093">
    <property type="entry name" value="HTH_XRE"/>
    <property type="match status" value="1"/>
</dbReference>
<sequence length="66" mass="7883">MRIWLKNIRKGLHMTQRTVADLAGIRRPYYTFIENGNRRPSPQVAQKIAQVLDFDWTRFFTDNSNE</sequence>
<protein>
    <submittedName>
        <fullName evidence="2">XRE family transcriptional regulator</fullName>
    </submittedName>
</protein>
<dbReference type="SUPFAM" id="SSF47413">
    <property type="entry name" value="lambda repressor-like DNA-binding domains"/>
    <property type="match status" value="1"/>
</dbReference>
<feature type="domain" description="HTH cro/C1-type" evidence="1">
    <location>
        <begin position="5"/>
        <end position="59"/>
    </location>
</feature>
<dbReference type="Gene3D" id="1.10.260.40">
    <property type="entry name" value="lambda repressor-like DNA-binding domains"/>
    <property type="match status" value="1"/>
</dbReference>